<dbReference type="SMART" id="SM00382">
    <property type="entry name" value="AAA"/>
    <property type="match status" value="1"/>
</dbReference>
<dbReference type="Gene3D" id="1.10.8.60">
    <property type="match status" value="1"/>
</dbReference>
<dbReference type="FunFam" id="3.40.50.300:FF:000216">
    <property type="entry name" value="Type VII secretion ATPase EccA"/>
    <property type="match status" value="1"/>
</dbReference>
<dbReference type="CDD" id="cd00009">
    <property type="entry name" value="AAA"/>
    <property type="match status" value="1"/>
</dbReference>
<dbReference type="InterPro" id="IPR027417">
    <property type="entry name" value="P-loop_NTPase"/>
</dbReference>
<dbReference type="AlphaFoldDB" id="A0A3N5AAY1"/>
<dbReference type="Gene3D" id="3.40.50.300">
    <property type="entry name" value="P-loop containing nucleotide triphosphate hydrolases"/>
    <property type="match status" value="1"/>
</dbReference>
<feature type="domain" description="AAA+ ATPase" evidence="5">
    <location>
        <begin position="206"/>
        <end position="340"/>
    </location>
</feature>
<dbReference type="InterPro" id="IPR003593">
    <property type="entry name" value="AAA+_ATPase"/>
</dbReference>
<dbReference type="Pfam" id="PF00004">
    <property type="entry name" value="AAA"/>
    <property type="match status" value="1"/>
</dbReference>
<evidence type="ECO:0000313" key="6">
    <source>
        <dbReference type="EMBL" id="RPF42006.1"/>
    </source>
</evidence>
<gene>
    <name evidence="6" type="ORF">EDD75_2227</name>
</gene>
<keyword evidence="3" id="KW-0067">ATP-binding</keyword>
<reference evidence="6 7" key="1">
    <citation type="submission" date="2018-11" db="EMBL/GenBank/DDBJ databases">
        <title>Genomic Encyclopedia of Type Strains, Phase IV (KMG-IV): sequencing the most valuable type-strain genomes for metagenomic binning, comparative biology and taxonomic classification.</title>
        <authorList>
            <person name="Goeker M."/>
        </authorList>
    </citation>
    <scope>NUCLEOTIDE SEQUENCE [LARGE SCALE GENOMIC DNA]</scope>
    <source>
        <strain evidence="6 7">DSM 102936</strain>
    </source>
</reference>
<keyword evidence="4" id="KW-0472">Membrane</keyword>
<proteinExistence type="inferred from homology"/>
<dbReference type="SUPFAM" id="SSF52540">
    <property type="entry name" value="P-loop containing nucleoside triphosphate hydrolases"/>
    <property type="match status" value="1"/>
</dbReference>
<dbReference type="InterPro" id="IPR000641">
    <property type="entry name" value="CbxX/CfxQ"/>
</dbReference>
<evidence type="ECO:0000256" key="4">
    <source>
        <dbReference type="SAM" id="Phobius"/>
    </source>
</evidence>
<evidence type="ECO:0000313" key="7">
    <source>
        <dbReference type="Proteomes" id="UP000282654"/>
    </source>
</evidence>
<dbReference type="Pfam" id="PF17866">
    <property type="entry name" value="AAA_lid_6"/>
    <property type="match status" value="1"/>
</dbReference>
<dbReference type="PRINTS" id="PR00819">
    <property type="entry name" value="CBXCFQXSUPER"/>
</dbReference>
<evidence type="ECO:0000256" key="1">
    <source>
        <dbReference type="ARBA" id="ARBA00010378"/>
    </source>
</evidence>
<dbReference type="Proteomes" id="UP000282654">
    <property type="component" value="Unassembled WGS sequence"/>
</dbReference>
<evidence type="ECO:0000256" key="3">
    <source>
        <dbReference type="ARBA" id="ARBA00022840"/>
    </source>
</evidence>
<dbReference type="InterPro" id="IPR003959">
    <property type="entry name" value="ATPase_AAA_core"/>
</dbReference>
<keyword evidence="4" id="KW-0812">Transmembrane</keyword>
<dbReference type="PANTHER" id="PTHR43392:SF2">
    <property type="entry name" value="AAA-TYPE ATPASE FAMILY PROTEIN _ ANKYRIN REPEAT FAMILY PROTEIN"/>
    <property type="match status" value="1"/>
</dbReference>
<accession>A0A3N5AAY1</accession>
<dbReference type="PANTHER" id="PTHR43392">
    <property type="entry name" value="AAA-TYPE ATPASE FAMILY PROTEIN / ANKYRIN REPEAT FAMILY PROTEIN"/>
    <property type="match status" value="1"/>
</dbReference>
<dbReference type="InterPro" id="IPR041627">
    <property type="entry name" value="AAA_lid_6"/>
</dbReference>
<feature type="transmembrane region" description="Helical" evidence="4">
    <location>
        <begin position="90"/>
        <end position="107"/>
    </location>
</feature>
<evidence type="ECO:0000256" key="2">
    <source>
        <dbReference type="ARBA" id="ARBA00022741"/>
    </source>
</evidence>
<dbReference type="GO" id="GO:0005524">
    <property type="term" value="F:ATP binding"/>
    <property type="evidence" value="ECO:0007669"/>
    <property type="project" value="UniProtKB-KW"/>
</dbReference>
<dbReference type="InterPro" id="IPR050773">
    <property type="entry name" value="CbxX/CfxQ_RuBisCO_ESX"/>
</dbReference>
<comment type="caution">
    <text evidence="6">The sequence shown here is derived from an EMBL/GenBank/DDBJ whole genome shotgun (WGS) entry which is preliminary data.</text>
</comment>
<keyword evidence="4" id="KW-1133">Transmembrane helix</keyword>
<feature type="transmembrane region" description="Helical" evidence="4">
    <location>
        <begin position="31"/>
        <end position="54"/>
    </location>
</feature>
<sequence>MNPMTYVFFTILLPALRLTWPFLVTSILFDAVFHVGSTASTVAAFAAEGAYLFYLYRSQRHVFGPFVLRWWPFGVGALAAGALLKAGSGPLALLALLVAGGYYYLYWQHVYRERYEPPPEAGAFLPGCGLPPYEQAQVNAEAARRIAASAQAGGGVAAREETVEDVWREIESLVGLGPVKDALRRVVALVVADRERREQGLPPLRQTLHMAFLGNPGTGKTTVARLVGRLFRALEVLPSGHLVETDRSGLVAGYIGQTALKTQEVVKRALGGVLFVDEAYSLARGGEQDFGREALDALIKAMEDRREDLCVILAGYTDEMRELFKLNPGMESRIAFTLEFPDYTPEELLEIAGLYASKRGWRLTPEAEKVLLERFRRDAYRIGEMGNGRFARNLVEKAEQAAALRIARGEGGVDVLTAEDFAE</sequence>
<comment type="similarity">
    <text evidence="1">Belongs to the CbxX/CfxQ family.</text>
</comment>
<evidence type="ECO:0000259" key="5">
    <source>
        <dbReference type="SMART" id="SM00382"/>
    </source>
</evidence>
<name>A0A3N5AAY1_9THEO</name>
<keyword evidence="2" id="KW-0547">Nucleotide-binding</keyword>
<feature type="transmembrane region" description="Helical" evidence="4">
    <location>
        <begin position="66"/>
        <end position="84"/>
    </location>
</feature>
<dbReference type="RefSeq" id="WP_211328206.1">
    <property type="nucleotide sequence ID" value="NZ_RKRE01000004.1"/>
</dbReference>
<dbReference type="EMBL" id="RKRE01000004">
    <property type="protein sequence ID" value="RPF42006.1"/>
    <property type="molecule type" value="Genomic_DNA"/>
</dbReference>
<dbReference type="GO" id="GO:0016887">
    <property type="term" value="F:ATP hydrolysis activity"/>
    <property type="evidence" value="ECO:0007669"/>
    <property type="project" value="InterPro"/>
</dbReference>
<keyword evidence="7" id="KW-1185">Reference proteome</keyword>
<protein>
    <submittedName>
        <fullName evidence="6">ATPase family protein associated with various cellular activities (AAA)</fullName>
    </submittedName>
</protein>
<organism evidence="6 7">
    <name type="scientific">Thermodesulfitimonas autotrophica</name>
    <dbReference type="NCBI Taxonomy" id="1894989"/>
    <lineage>
        <taxon>Bacteria</taxon>
        <taxon>Bacillati</taxon>
        <taxon>Bacillota</taxon>
        <taxon>Clostridia</taxon>
        <taxon>Thermoanaerobacterales</taxon>
        <taxon>Thermoanaerobacteraceae</taxon>
        <taxon>Thermodesulfitimonas</taxon>
    </lineage>
</organism>